<dbReference type="InterPro" id="IPR009057">
    <property type="entry name" value="Homeodomain-like_sf"/>
</dbReference>
<dbReference type="Pfam" id="PF00158">
    <property type="entry name" value="Sigma54_activat"/>
    <property type="match status" value="1"/>
</dbReference>
<organism evidence="7 8">
    <name type="scientific">Hyalangium minutum</name>
    <dbReference type="NCBI Taxonomy" id="394096"/>
    <lineage>
        <taxon>Bacteria</taxon>
        <taxon>Pseudomonadati</taxon>
        <taxon>Myxococcota</taxon>
        <taxon>Myxococcia</taxon>
        <taxon>Myxococcales</taxon>
        <taxon>Cystobacterineae</taxon>
        <taxon>Archangiaceae</taxon>
        <taxon>Hyalangium</taxon>
    </lineage>
</organism>
<dbReference type="SUPFAM" id="SSF52540">
    <property type="entry name" value="P-loop containing nucleoside triphosphate hydrolases"/>
    <property type="match status" value="1"/>
</dbReference>
<dbReference type="PRINTS" id="PR01590">
    <property type="entry name" value="HTHFIS"/>
</dbReference>
<evidence type="ECO:0000313" key="7">
    <source>
        <dbReference type="EMBL" id="KFE69884.1"/>
    </source>
</evidence>
<evidence type="ECO:0000259" key="6">
    <source>
        <dbReference type="PROSITE" id="PS50045"/>
    </source>
</evidence>
<keyword evidence="2" id="KW-0067">ATP-binding</keyword>
<evidence type="ECO:0000256" key="2">
    <source>
        <dbReference type="ARBA" id="ARBA00022840"/>
    </source>
</evidence>
<dbReference type="InterPro" id="IPR003593">
    <property type="entry name" value="AAA+_ATPase"/>
</dbReference>
<reference evidence="7 8" key="1">
    <citation type="submission" date="2014-04" db="EMBL/GenBank/DDBJ databases">
        <title>Genome assembly of Hyalangium minutum DSM 14724.</title>
        <authorList>
            <person name="Sharma G."/>
            <person name="Subramanian S."/>
        </authorList>
    </citation>
    <scope>NUCLEOTIDE SEQUENCE [LARGE SCALE GENOMIC DNA]</scope>
    <source>
        <strain evidence="7 8">DSM 14724</strain>
    </source>
</reference>
<evidence type="ECO:0000256" key="1">
    <source>
        <dbReference type="ARBA" id="ARBA00022741"/>
    </source>
</evidence>
<dbReference type="SUPFAM" id="SSF46689">
    <property type="entry name" value="Homeodomain-like"/>
    <property type="match status" value="1"/>
</dbReference>
<evidence type="ECO:0000256" key="4">
    <source>
        <dbReference type="ARBA" id="ARBA00023163"/>
    </source>
</evidence>
<evidence type="ECO:0000256" key="3">
    <source>
        <dbReference type="ARBA" id="ARBA00023015"/>
    </source>
</evidence>
<dbReference type="GO" id="GO:0006355">
    <property type="term" value="P:regulation of DNA-templated transcription"/>
    <property type="evidence" value="ECO:0007669"/>
    <property type="project" value="InterPro"/>
</dbReference>
<keyword evidence="1" id="KW-0547">Nucleotide-binding</keyword>
<evidence type="ECO:0000259" key="5">
    <source>
        <dbReference type="PROSITE" id="PS50006"/>
    </source>
</evidence>
<feature type="domain" description="Sigma-54 factor interaction" evidence="6">
    <location>
        <begin position="262"/>
        <end position="486"/>
    </location>
</feature>
<dbReference type="PROSITE" id="PS50045">
    <property type="entry name" value="SIGMA54_INTERACT_4"/>
    <property type="match status" value="1"/>
</dbReference>
<feature type="domain" description="FHA" evidence="5">
    <location>
        <begin position="22"/>
        <end position="71"/>
    </location>
</feature>
<name>A0A085WQC1_9BACT</name>
<dbReference type="Gene3D" id="1.10.10.60">
    <property type="entry name" value="Homeodomain-like"/>
    <property type="match status" value="1"/>
</dbReference>
<dbReference type="Gene3D" id="3.40.50.300">
    <property type="entry name" value="P-loop containing nucleotide triphosphate hydrolases"/>
    <property type="match status" value="1"/>
</dbReference>
<dbReference type="Pfam" id="PF02954">
    <property type="entry name" value="HTH_8"/>
    <property type="match status" value="1"/>
</dbReference>
<dbReference type="InterPro" id="IPR027417">
    <property type="entry name" value="P-loop_NTPase"/>
</dbReference>
<dbReference type="Pfam" id="PF25601">
    <property type="entry name" value="AAA_lid_14"/>
    <property type="match status" value="1"/>
</dbReference>
<evidence type="ECO:0000313" key="8">
    <source>
        <dbReference type="Proteomes" id="UP000028725"/>
    </source>
</evidence>
<dbReference type="PROSITE" id="PS50006">
    <property type="entry name" value="FHA_DOMAIN"/>
    <property type="match status" value="1"/>
</dbReference>
<dbReference type="InterPro" id="IPR000253">
    <property type="entry name" value="FHA_dom"/>
</dbReference>
<keyword evidence="3" id="KW-0805">Transcription regulation</keyword>
<dbReference type="OrthoDB" id="5496274at2"/>
<dbReference type="Gene3D" id="1.10.8.60">
    <property type="match status" value="1"/>
</dbReference>
<dbReference type="GO" id="GO:0043565">
    <property type="term" value="F:sequence-specific DNA binding"/>
    <property type="evidence" value="ECO:0007669"/>
    <property type="project" value="InterPro"/>
</dbReference>
<dbReference type="SUPFAM" id="SSF49879">
    <property type="entry name" value="SMAD/FHA domain"/>
    <property type="match status" value="1"/>
</dbReference>
<dbReference type="GO" id="GO:0005524">
    <property type="term" value="F:ATP binding"/>
    <property type="evidence" value="ECO:0007669"/>
    <property type="project" value="UniProtKB-KW"/>
</dbReference>
<dbReference type="SMART" id="SM00240">
    <property type="entry name" value="FHA"/>
    <property type="match status" value="1"/>
</dbReference>
<dbReference type="CDD" id="cd00009">
    <property type="entry name" value="AAA"/>
    <property type="match status" value="1"/>
</dbReference>
<dbReference type="AlphaFoldDB" id="A0A085WQC1"/>
<dbReference type="InterPro" id="IPR008984">
    <property type="entry name" value="SMAD_FHA_dom_sf"/>
</dbReference>
<protein>
    <recommendedName>
        <fullName evidence="9">Response regulator of zinc sigma-54-dependent two-component system</fullName>
    </recommendedName>
</protein>
<dbReference type="InterPro" id="IPR058031">
    <property type="entry name" value="AAA_lid_NorR"/>
</dbReference>
<keyword evidence="8" id="KW-1185">Reference proteome</keyword>
<dbReference type="PATRIC" id="fig|394096.3.peg.1409"/>
<dbReference type="InterPro" id="IPR002197">
    <property type="entry name" value="HTH_Fis"/>
</dbReference>
<sequence>MPALLLLSGPSAGRRYEVVSDVSIGRSPSCEIQLDDDKVSRRHAHIFLSEGQMRVRDLGSRNGTLVNGERLQGEARLVPGDRIQVGETTALYEPLTQAALTEQAPLDARHVPIAEVLPHVGPEAALLSAGVALLGATSEAMVLRRLVDEALHALSADRAAALLGGQGGLLTAAVSGTASVEVPRVMASLALEQKEVVSTANALCAPLVAAGGMPFGLLYVACDEPRFSAKDAGIVAALGRMGGEAYTAMHSRMEEEQAPVQLVGTSRPFRRMVEQARRAAASAAPVVISGAPGSGKSLLARFIHVHSPRALGPLVAVDCRLPGPAVEEFLFGRASAPGLPPRSSALLRADGGTLLLQHVEGLSGATVERLVRLLARKVAPARQGGEEPVNLRLIATAIEPTQLLAAKGGLDPALAMALSGLEIEVPPLRERRADLSALFEHFAARGAQATRKPPPVLSPGAKRLLVDYAWPQNVSELKLVAERLGRLYSGREVHALRLPPEIQEGSAEAKPRSLQEMVERLEREAIVEALQSAGGRKIRAAEQLGISRPTLDKKIEEYAIQLEKPRRRQ</sequence>
<dbReference type="RefSeq" id="WP_044184219.1">
    <property type="nucleotide sequence ID" value="NZ_JMCB01000003.1"/>
</dbReference>
<dbReference type="InterPro" id="IPR002078">
    <property type="entry name" value="Sigma_54_int"/>
</dbReference>
<proteinExistence type="predicted"/>
<keyword evidence="4" id="KW-0804">Transcription</keyword>
<evidence type="ECO:0008006" key="9">
    <source>
        <dbReference type="Google" id="ProtNLM"/>
    </source>
</evidence>
<comment type="caution">
    <text evidence="7">The sequence shown here is derived from an EMBL/GenBank/DDBJ whole genome shotgun (WGS) entry which is preliminary data.</text>
</comment>
<dbReference type="STRING" id="394096.DB31_4926"/>
<dbReference type="CDD" id="cd00060">
    <property type="entry name" value="FHA"/>
    <property type="match status" value="1"/>
</dbReference>
<gene>
    <name evidence="7" type="ORF">DB31_4926</name>
</gene>
<dbReference type="Gene3D" id="2.60.200.20">
    <property type="match status" value="1"/>
</dbReference>
<accession>A0A085WQC1</accession>
<dbReference type="PANTHER" id="PTHR32071">
    <property type="entry name" value="TRANSCRIPTIONAL REGULATORY PROTEIN"/>
    <property type="match status" value="1"/>
</dbReference>
<dbReference type="SMART" id="SM00382">
    <property type="entry name" value="AAA"/>
    <property type="match status" value="1"/>
</dbReference>
<dbReference type="Proteomes" id="UP000028725">
    <property type="component" value="Unassembled WGS sequence"/>
</dbReference>
<dbReference type="EMBL" id="JMCB01000003">
    <property type="protein sequence ID" value="KFE69884.1"/>
    <property type="molecule type" value="Genomic_DNA"/>
</dbReference>
<dbReference type="Pfam" id="PF00498">
    <property type="entry name" value="FHA"/>
    <property type="match status" value="1"/>
</dbReference>